<dbReference type="PANTHER" id="PTHR38117">
    <property type="entry name" value="NACHT AND WD40 DOMAIN PROTEIN"/>
    <property type="match status" value="1"/>
</dbReference>
<evidence type="ECO:0000313" key="3">
    <source>
        <dbReference type="EMBL" id="CEJ88248.1"/>
    </source>
</evidence>
<keyword evidence="4" id="KW-1185">Reference proteome</keyword>
<evidence type="ECO:0000313" key="4">
    <source>
        <dbReference type="Proteomes" id="UP000039046"/>
    </source>
</evidence>
<dbReference type="OrthoDB" id="5078320at2759"/>
<evidence type="ECO:0000259" key="2">
    <source>
        <dbReference type="Pfam" id="PF23155"/>
    </source>
</evidence>
<proteinExistence type="predicted"/>
<accession>A0A0A1TGU8</accession>
<name>A0A0A1TGU8_9HYPO</name>
<dbReference type="Pfam" id="PF23155">
    <property type="entry name" value="DUF7053"/>
    <property type="match status" value="1"/>
</dbReference>
<dbReference type="HOGENOM" id="CLU_028035_0_1_1"/>
<feature type="region of interest" description="Disordered" evidence="1">
    <location>
        <begin position="206"/>
        <end position="367"/>
    </location>
</feature>
<dbReference type="EMBL" id="CDHN01000002">
    <property type="protein sequence ID" value="CEJ88248.1"/>
    <property type="molecule type" value="Genomic_DNA"/>
</dbReference>
<evidence type="ECO:0000256" key="1">
    <source>
        <dbReference type="SAM" id="MobiDB-lite"/>
    </source>
</evidence>
<dbReference type="AlphaFoldDB" id="A0A0A1TGU8"/>
<feature type="compositionally biased region" description="Low complexity" evidence="1">
    <location>
        <begin position="251"/>
        <end position="274"/>
    </location>
</feature>
<dbReference type="STRING" id="1531966.A0A0A1TGU8"/>
<protein>
    <recommendedName>
        <fullName evidence="2">DUF7053 domain-containing protein</fullName>
    </recommendedName>
</protein>
<dbReference type="Proteomes" id="UP000039046">
    <property type="component" value="Unassembled WGS sequence"/>
</dbReference>
<dbReference type="PANTHER" id="PTHR38117:SF2">
    <property type="entry name" value="NACHT AND WD40 DOMAIN PROTEIN"/>
    <property type="match status" value="1"/>
</dbReference>
<organism evidence="3 4">
    <name type="scientific">[Torrubiella] hemipterigena</name>
    <dbReference type="NCBI Taxonomy" id="1531966"/>
    <lineage>
        <taxon>Eukaryota</taxon>
        <taxon>Fungi</taxon>
        <taxon>Dikarya</taxon>
        <taxon>Ascomycota</taxon>
        <taxon>Pezizomycotina</taxon>
        <taxon>Sordariomycetes</taxon>
        <taxon>Hypocreomycetidae</taxon>
        <taxon>Hypocreales</taxon>
        <taxon>Clavicipitaceae</taxon>
        <taxon>Clavicipitaceae incertae sedis</taxon>
        <taxon>'Torrubiella' clade</taxon>
    </lineage>
</organism>
<feature type="compositionally biased region" description="Low complexity" evidence="1">
    <location>
        <begin position="324"/>
        <end position="347"/>
    </location>
</feature>
<reference evidence="3 4" key="1">
    <citation type="journal article" date="2015" name="Genome Announc.">
        <title>Draft Genome Sequence and Gene Annotation of the Entomopathogenic Fungus Verticillium hemipterigenum.</title>
        <authorList>
            <person name="Horn F."/>
            <person name="Habel A."/>
            <person name="Scharf D.H."/>
            <person name="Dworschak J."/>
            <person name="Brakhage A.A."/>
            <person name="Guthke R."/>
            <person name="Hertweck C."/>
            <person name="Linde J."/>
        </authorList>
    </citation>
    <scope>NUCLEOTIDE SEQUENCE [LARGE SCALE GENOMIC DNA]</scope>
</reference>
<gene>
    <name evidence="3" type="ORF">VHEMI04658</name>
</gene>
<feature type="domain" description="DUF7053" evidence="2">
    <location>
        <begin position="4"/>
        <end position="178"/>
    </location>
</feature>
<sequence>MLSKKDTHIVVTPIPGFIPRQLALDILHSHGEIITLNPLVLSHRPITAPRNASPDEFYSTWYEITERIQYVPGMGKIGSGQIQFNGCFHNMPWGLQTHIYAPMGIDLRHRYRIAGNQPGIEPPEPHELGNEKLGVPKEGLYLRTESEIKCNIAMMSFVKGQLKQANKLMVDRIIKKAELLDAGILQAMMEDGKLKTVNPNDRSQTFRTSIAAPPTPASQHGTPYMPPVSPDLSHSRPNSVSPAPYHSLNRHSSQVSHFSQQFTPQQQQQGFVPQAGPLPSKDSQGFAMELPGDMNYLQTSPPPPNYQQDPHSRHVSVSSTQNWQGYAQGQQQGHPAQYQQPQQLQPQMSFTAELGNTEIPHAAAPAK</sequence>
<dbReference type="InterPro" id="IPR055481">
    <property type="entry name" value="DUF7053"/>
</dbReference>